<name>A0A0J6LM21_9PSED</name>
<accession>A0A0J6J0U6</accession>
<comment type="caution">
    <text evidence="1">The sequence shown here is derived from an EMBL/GenBank/DDBJ whole genome shotgun (WGS) entry which is preliminary data.</text>
</comment>
<evidence type="ECO:0000313" key="2">
    <source>
        <dbReference type="Proteomes" id="UP000036325"/>
    </source>
</evidence>
<sequence length="77" mass="8542">MWALSMHEAALVNPMTAICLNHRVEWLHDDVAADHSLVRLVSGYTLAFFVVAAEVRGCDRVRSARKPDDCDMSESPG</sequence>
<dbReference type="EMBL" id="JYLF01000001">
    <property type="protein sequence ID" value="KMN15401.1"/>
    <property type="molecule type" value="Genomic_DNA"/>
</dbReference>
<dbReference type="PATRIC" id="fig|1608994.3.peg.791"/>
<accession>A0A0J6LM21</accession>
<reference evidence="1 2" key="1">
    <citation type="submission" date="2015-02" db="EMBL/GenBank/DDBJ databases">
        <title>Pseudomonas helleri sp. nov. and Pseudomonas weihenstephanensis sp. nov., isolated from raw cows milk.</title>
        <authorList>
            <person name="von Neubeck M."/>
            <person name="Huptas C."/>
            <person name="Wenning M."/>
            <person name="Scherer S."/>
        </authorList>
    </citation>
    <scope>NUCLEOTIDE SEQUENCE [LARGE SCALE GENOMIC DNA]</scope>
    <source>
        <strain evidence="1 2">DSM 29166</strain>
    </source>
</reference>
<organism evidence="1 2">
    <name type="scientific">Pseudomonas weihenstephanensis</name>
    <dbReference type="NCBI Taxonomy" id="1608994"/>
    <lineage>
        <taxon>Bacteria</taxon>
        <taxon>Pseudomonadati</taxon>
        <taxon>Pseudomonadota</taxon>
        <taxon>Gammaproteobacteria</taxon>
        <taxon>Pseudomonadales</taxon>
        <taxon>Pseudomonadaceae</taxon>
        <taxon>Pseudomonas</taxon>
    </lineage>
</organism>
<protein>
    <submittedName>
        <fullName evidence="1">Uncharacterized protein</fullName>
    </submittedName>
</protein>
<dbReference type="AlphaFoldDB" id="A0A0J6LM21"/>
<dbReference type="STRING" id="1608994.TU86_01090"/>
<gene>
    <name evidence="1" type="ORF">TU86_01090</name>
</gene>
<dbReference type="Proteomes" id="UP000036325">
    <property type="component" value="Unassembled WGS sequence"/>
</dbReference>
<evidence type="ECO:0000313" key="1">
    <source>
        <dbReference type="EMBL" id="KMN15401.1"/>
    </source>
</evidence>
<proteinExistence type="predicted"/>